<dbReference type="AlphaFoldDB" id="A0A0C9WS62"/>
<reference evidence="2 3" key="1">
    <citation type="submission" date="2014-04" db="EMBL/GenBank/DDBJ databases">
        <authorList>
            <consortium name="DOE Joint Genome Institute"/>
            <person name="Kuo A."/>
            <person name="Kohler A."/>
            <person name="Nagy L.G."/>
            <person name="Floudas D."/>
            <person name="Copeland A."/>
            <person name="Barry K.W."/>
            <person name="Cichocki N."/>
            <person name="Veneault-Fourrey C."/>
            <person name="LaButti K."/>
            <person name="Lindquist E.A."/>
            <person name="Lipzen A."/>
            <person name="Lundell T."/>
            <person name="Morin E."/>
            <person name="Murat C."/>
            <person name="Sun H."/>
            <person name="Tunlid A."/>
            <person name="Henrissat B."/>
            <person name="Grigoriev I.V."/>
            <person name="Hibbett D.S."/>
            <person name="Martin F."/>
            <person name="Nordberg H.P."/>
            <person name="Cantor M.N."/>
            <person name="Hua S.X."/>
        </authorList>
    </citation>
    <scope>NUCLEOTIDE SEQUENCE [LARGE SCALE GENOMIC DNA]</scope>
    <source>
        <strain evidence="2 3">LaAM-08-1</strain>
    </source>
</reference>
<accession>A0A0C9WS62</accession>
<dbReference type="Proteomes" id="UP000054477">
    <property type="component" value="Unassembled WGS sequence"/>
</dbReference>
<dbReference type="OrthoDB" id="5273684at2759"/>
<evidence type="ECO:0000313" key="2">
    <source>
        <dbReference type="EMBL" id="KIJ94435.1"/>
    </source>
</evidence>
<evidence type="ECO:0000313" key="3">
    <source>
        <dbReference type="Proteomes" id="UP000054477"/>
    </source>
</evidence>
<dbReference type="GO" id="GO:0017040">
    <property type="term" value="F:N-acylsphingosine amidohydrolase activity"/>
    <property type="evidence" value="ECO:0007669"/>
    <property type="project" value="UniProtKB-EC"/>
</dbReference>
<dbReference type="PANTHER" id="PTHR28583">
    <property type="entry name" value="ACID AMIDASE"/>
    <property type="match status" value="1"/>
</dbReference>
<name>A0A0C9WS62_9AGAR</name>
<reference evidence="3" key="2">
    <citation type="submission" date="2015-01" db="EMBL/GenBank/DDBJ databases">
        <title>Evolutionary Origins and Diversification of the Mycorrhizal Mutualists.</title>
        <authorList>
            <consortium name="DOE Joint Genome Institute"/>
            <consortium name="Mycorrhizal Genomics Consortium"/>
            <person name="Kohler A."/>
            <person name="Kuo A."/>
            <person name="Nagy L.G."/>
            <person name="Floudas D."/>
            <person name="Copeland A."/>
            <person name="Barry K.W."/>
            <person name="Cichocki N."/>
            <person name="Veneault-Fourrey C."/>
            <person name="LaButti K."/>
            <person name="Lindquist E.A."/>
            <person name="Lipzen A."/>
            <person name="Lundell T."/>
            <person name="Morin E."/>
            <person name="Murat C."/>
            <person name="Riley R."/>
            <person name="Ohm R."/>
            <person name="Sun H."/>
            <person name="Tunlid A."/>
            <person name="Henrissat B."/>
            <person name="Grigoriev I.V."/>
            <person name="Hibbett D.S."/>
            <person name="Martin F."/>
        </authorList>
    </citation>
    <scope>NUCLEOTIDE SEQUENCE [LARGE SCALE GENOMIC DNA]</scope>
    <source>
        <strain evidence="3">LaAM-08-1</strain>
    </source>
</reference>
<sequence>MTGIYDDTLNSTPYPYSSTGVPLNLVVAYNTFLDLIRGCIGGGGVKANDVGGIVHFRGLDWDMDPLRDLIIRVEYTRDWRVVARGVTYTLLLGRTPPIASRLRQILLSSGPPPTLDQLANKFTTSYLTFCTPKAVLVIEKDLQTATIHTSDKFLAFTNHEASMESWDPERLVNDSIQRKECVANLFPKQRAVRVTVDTVRGWLRTYPLRNEMTHFSCIMDPSAEGGGLLWVEACEEG</sequence>
<gene>
    <name evidence="2" type="ORF">K443DRAFT_641669</name>
</gene>
<organism evidence="2 3">
    <name type="scientific">Laccaria amethystina LaAM-08-1</name>
    <dbReference type="NCBI Taxonomy" id="1095629"/>
    <lineage>
        <taxon>Eukaryota</taxon>
        <taxon>Fungi</taxon>
        <taxon>Dikarya</taxon>
        <taxon>Basidiomycota</taxon>
        <taxon>Agaricomycotina</taxon>
        <taxon>Agaricomycetes</taxon>
        <taxon>Agaricomycetidae</taxon>
        <taxon>Agaricales</taxon>
        <taxon>Agaricineae</taxon>
        <taxon>Hydnangiaceae</taxon>
        <taxon>Laccaria</taxon>
    </lineage>
</organism>
<dbReference type="HOGENOM" id="CLU_051035_0_0_1"/>
<proteinExistence type="predicted"/>
<keyword evidence="3" id="KW-1185">Reference proteome</keyword>
<protein>
    <recommendedName>
        <fullName evidence="1">ceramidase</fullName>
        <ecNumber evidence="1">3.5.1.23</ecNumber>
    </recommendedName>
</protein>
<evidence type="ECO:0000256" key="1">
    <source>
        <dbReference type="ARBA" id="ARBA00011891"/>
    </source>
</evidence>
<dbReference type="EMBL" id="KN838793">
    <property type="protein sequence ID" value="KIJ94435.1"/>
    <property type="molecule type" value="Genomic_DNA"/>
</dbReference>
<dbReference type="EC" id="3.5.1.23" evidence="1"/>
<dbReference type="PANTHER" id="PTHR28583:SF1">
    <property type="entry name" value="ACID CERAMIDASE"/>
    <property type="match status" value="1"/>
</dbReference>
<dbReference type="STRING" id="1095629.A0A0C9WS62"/>